<proteinExistence type="predicted"/>
<evidence type="ECO:0000256" key="2">
    <source>
        <dbReference type="ARBA" id="ARBA00022737"/>
    </source>
</evidence>
<dbReference type="AlphaFoldDB" id="A0A1I3M9P4"/>
<dbReference type="PANTHER" id="PTHR23416:SF78">
    <property type="entry name" value="LIPOPOLYSACCHARIDE BIOSYNTHESIS O-ACETYL TRANSFERASE WBBJ-RELATED"/>
    <property type="match status" value="1"/>
</dbReference>
<dbReference type="Gene3D" id="2.160.10.10">
    <property type="entry name" value="Hexapeptide repeat proteins"/>
    <property type="match status" value="1"/>
</dbReference>
<keyword evidence="2" id="KW-0677">Repeat</keyword>
<dbReference type="CDD" id="cd04647">
    <property type="entry name" value="LbH_MAT_like"/>
    <property type="match status" value="1"/>
</dbReference>
<evidence type="ECO:0000313" key="4">
    <source>
        <dbReference type="EMBL" id="SFI93688.1"/>
    </source>
</evidence>
<keyword evidence="1 4" id="KW-0808">Transferase</keyword>
<gene>
    <name evidence="4" type="ORF">SAMN05421638_1615</name>
</gene>
<dbReference type="EMBL" id="FORQ01000002">
    <property type="protein sequence ID" value="SFI93688.1"/>
    <property type="molecule type" value="Genomic_DNA"/>
</dbReference>
<accession>A0A1I3M9P4</accession>
<dbReference type="PANTHER" id="PTHR23416">
    <property type="entry name" value="SIALIC ACID SYNTHASE-RELATED"/>
    <property type="match status" value="1"/>
</dbReference>
<dbReference type="GO" id="GO:0016746">
    <property type="term" value="F:acyltransferase activity"/>
    <property type="evidence" value="ECO:0007669"/>
    <property type="project" value="UniProtKB-KW"/>
</dbReference>
<dbReference type="InterPro" id="IPR001451">
    <property type="entry name" value="Hexapep"/>
</dbReference>
<evidence type="ECO:0000313" key="5">
    <source>
        <dbReference type="Proteomes" id="UP000242560"/>
    </source>
</evidence>
<keyword evidence="5" id="KW-1185">Reference proteome</keyword>
<dbReference type="Proteomes" id="UP000242560">
    <property type="component" value="Unassembled WGS sequence"/>
</dbReference>
<dbReference type="Pfam" id="PF14602">
    <property type="entry name" value="Hexapep_2"/>
    <property type="match status" value="1"/>
</dbReference>
<dbReference type="InterPro" id="IPR018357">
    <property type="entry name" value="Hexapep_transf_CS"/>
</dbReference>
<reference evidence="5" key="1">
    <citation type="submission" date="2016-10" db="EMBL/GenBank/DDBJ databases">
        <authorList>
            <person name="Varghese N."/>
            <person name="Submissions S."/>
        </authorList>
    </citation>
    <scope>NUCLEOTIDE SEQUENCE [LARGE SCALE GENOMIC DNA]</scope>
    <source>
        <strain evidence="5">DSM 22251</strain>
    </source>
</reference>
<organism evidence="4 5">
    <name type="scientific">Kaistella treverensis</name>
    <dbReference type="NCBI Taxonomy" id="631455"/>
    <lineage>
        <taxon>Bacteria</taxon>
        <taxon>Pseudomonadati</taxon>
        <taxon>Bacteroidota</taxon>
        <taxon>Flavobacteriia</taxon>
        <taxon>Flavobacteriales</taxon>
        <taxon>Weeksellaceae</taxon>
        <taxon>Chryseobacterium group</taxon>
        <taxon>Kaistella</taxon>
    </lineage>
</organism>
<name>A0A1I3M9P4_9FLAO</name>
<dbReference type="SUPFAM" id="SSF51161">
    <property type="entry name" value="Trimeric LpxA-like enzymes"/>
    <property type="match status" value="1"/>
</dbReference>
<evidence type="ECO:0000256" key="1">
    <source>
        <dbReference type="ARBA" id="ARBA00022679"/>
    </source>
</evidence>
<sequence>MKLFSKVFLRILKSKNLGILQDHRNIEIGNNFKFGDFCNFIFHSELKTVRFNNKINFRNYINLLVGKQAELIIGNGVFFNNYCSINCLEKIEIGDETLFGEGVKLYDHNHQYSTNSDFTIEHQKFNTAPIKIGKNCWLGSNVTVLKGVTIGDNVIVGAGVLVYKDIPANSIVKLKQQVDIGSSNITR</sequence>
<evidence type="ECO:0000256" key="3">
    <source>
        <dbReference type="ARBA" id="ARBA00023315"/>
    </source>
</evidence>
<protein>
    <submittedName>
        <fullName evidence="4">Acetyltransferase (Isoleucine patch superfamily)</fullName>
    </submittedName>
</protein>
<keyword evidence="3" id="KW-0012">Acyltransferase</keyword>
<dbReference type="PROSITE" id="PS00101">
    <property type="entry name" value="HEXAPEP_TRANSFERASES"/>
    <property type="match status" value="1"/>
</dbReference>
<dbReference type="RefSeq" id="WP_089819864.1">
    <property type="nucleotide sequence ID" value="NZ_FORQ01000002.1"/>
</dbReference>
<dbReference type="InterPro" id="IPR051159">
    <property type="entry name" value="Hexapeptide_acetyltransf"/>
</dbReference>
<dbReference type="InterPro" id="IPR011004">
    <property type="entry name" value="Trimer_LpxA-like_sf"/>
</dbReference>